<gene>
    <name evidence="2" type="ORF">PGLA_19350</name>
</gene>
<feature type="compositionally biased region" description="Polar residues" evidence="1">
    <location>
        <begin position="1"/>
        <end position="25"/>
    </location>
</feature>
<evidence type="ECO:0000313" key="2">
    <source>
        <dbReference type="EMBL" id="OAB38927.1"/>
    </source>
</evidence>
<keyword evidence="3" id="KW-1185">Reference proteome</keyword>
<feature type="region of interest" description="Disordered" evidence="1">
    <location>
        <begin position="1"/>
        <end position="27"/>
    </location>
</feature>
<proteinExistence type="predicted"/>
<dbReference type="AlphaFoldDB" id="A0A162LS09"/>
<dbReference type="EMBL" id="LVJH01000044">
    <property type="protein sequence ID" value="OAB38927.1"/>
    <property type="molecule type" value="Genomic_DNA"/>
</dbReference>
<name>A0A162LS09_9BACL</name>
<dbReference type="RefSeq" id="WP_068536041.1">
    <property type="nucleotide sequence ID" value="NZ_LVJH01000044.1"/>
</dbReference>
<comment type="caution">
    <text evidence="2">The sequence shown here is derived from an EMBL/GenBank/DDBJ whole genome shotgun (WGS) entry which is preliminary data.</text>
</comment>
<organism evidence="2 3">
    <name type="scientific">Paenibacillus glacialis</name>
    <dbReference type="NCBI Taxonomy" id="494026"/>
    <lineage>
        <taxon>Bacteria</taxon>
        <taxon>Bacillati</taxon>
        <taxon>Bacillota</taxon>
        <taxon>Bacilli</taxon>
        <taxon>Bacillales</taxon>
        <taxon>Paenibacillaceae</taxon>
        <taxon>Paenibacillus</taxon>
    </lineage>
</organism>
<sequence length="72" mass="8054">MPQGRTYQHSSLMVQRSGSVNSDGVSTELGKRREDWIQNDKCSVSNNYGKTGIQEIADSEEKNLIPADGFYE</sequence>
<protein>
    <submittedName>
        <fullName evidence="2">Uncharacterized protein</fullName>
    </submittedName>
</protein>
<accession>A0A162LS09</accession>
<evidence type="ECO:0000256" key="1">
    <source>
        <dbReference type="SAM" id="MobiDB-lite"/>
    </source>
</evidence>
<reference evidence="2 3" key="1">
    <citation type="submission" date="2016-03" db="EMBL/GenBank/DDBJ databases">
        <title>Draft genome sequence of Paenibacillus glacialis DSM 22343.</title>
        <authorList>
            <person name="Shin S.-K."/>
            <person name="Yi H."/>
        </authorList>
    </citation>
    <scope>NUCLEOTIDE SEQUENCE [LARGE SCALE GENOMIC DNA]</scope>
    <source>
        <strain evidence="2 3">DSM 22343</strain>
    </source>
</reference>
<evidence type="ECO:0000313" key="3">
    <source>
        <dbReference type="Proteomes" id="UP000076967"/>
    </source>
</evidence>
<dbReference type="Proteomes" id="UP000076967">
    <property type="component" value="Unassembled WGS sequence"/>
</dbReference>